<dbReference type="SUPFAM" id="SSF50346">
    <property type="entry name" value="PRC-barrel domain"/>
    <property type="match status" value="1"/>
</dbReference>
<reference evidence="4 5" key="1">
    <citation type="submission" date="2018-02" db="EMBL/GenBank/DDBJ databases">
        <title>Complete genome sequencing of Faecalibacterium prausnitzii strains isolated from the human gut.</title>
        <authorList>
            <person name="Fitzgerald B.C."/>
            <person name="Shkoporov A.N."/>
            <person name="Ross P.R."/>
            <person name="Hill C."/>
        </authorList>
    </citation>
    <scope>NUCLEOTIDE SEQUENCE [LARGE SCALE GENOMIC DNA]</scope>
    <source>
        <strain evidence="3 4">APC923/61-1</strain>
        <strain evidence="2 5">APC942/8-14-2</strain>
    </source>
</reference>
<dbReference type="EMBL" id="PRKZ01000001">
    <property type="protein sequence ID" value="RAW52264.1"/>
    <property type="molecule type" value="Genomic_DNA"/>
</dbReference>
<evidence type="ECO:0000259" key="1">
    <source>
        <dbReference type="Pfam" id="PF05239"/>
    </source>
</evidence>
<organism evidence="2 5">
    <name type="scientific">Faecalibacterium prausnitzii</name>
    <dbReference type="NCBI Taxonomy" id="853"/>
    <lineage>
        <taxon>Bacteria</taxon>
        <taxon>Bacillati</taxon>
        <taxon>Bacillota</taxon>
        <taxon>Clostridia</taxon>
        <taxon>Eubacteriales</taxon>
        <taxon>Oscillospiraceae</taxon>
        <taxon>Faecalibacterium</taxon>
    </lineage>
</organism>
<protein>
    <submittedName>
        <fullName evidence="2">YlmC/YmxH family sporulation protein</fullName>
    </submittedName>
</protein>
<evidence type="ECO:0000313" key="3">
    <source>
        <dbReference type="EMBL" id="RAW61324.1"/>
    </source>
</evidence>
<feature type="domain" description="PRC-barrel" evidence="1">
    <location>
        <begin position="3"/>
        <end position="74"/>
    </location>
</feature>
<evidence type="ECO:0000313" key="5">
    <source>
        <dbReference type="Proteomes" id="UP000251634"/>
    </source>
</evidence>
<dbReference type="AlphaFoldDB" id="A0A329TSJ3"/>
<dbReference type="PANTHER" id="PTHR40061:SF1">
    <property type="entry name" value="SPORULATION PROTEIN YLMC-RELATED"/>
    <property type="match status" value="1"/>
</dbReference>
<dbReference type="OrthoDB" id="6024937at2"/>
<evidence type="ECO:0000313" key="4">
    <source>
        <dbReference type="Proteomes" id="UP000250583"/>
    </source>
</evidence>
<accession>A0A329TSJ3</accession>
<dbReference type="InterPro" id="IPR027275">
    <property type="entry name" value="PRC-brl_dom"/>
</dbReference>
<name>A0A329TSJ3_9FIRM</name>
<evidence type="ECO:0000313" key="2">
    <source>
        <dbReference type="EMBL" id="RAW52264.1"/>
    </source>
</evidence>
<dbReference type="InterPro" id="IPR011033">
    <property type="entry name" value="PRC_barrel-like_sf"/>
</dbReference>
<dbReference type="Pfam" id="PF05239">
    <property type="entry name" value="PRC"/>
    <property type="match status" value="1"/>
</dbReference>
<dbReference type="EMBL" id="PRLE01000001">
    <property type="protein sequence ID" value="RAW61324.1"/>
    <property type="molecule type" value="Genomic_DNA"/>
</dbReference>
<gene>
    <name evidence="3" type="ORF">C4N22_01150</name>
    <name evidence="2" type="ORF">C4N25_02335</name>
</gene>
<dbReference type="Gene3D" id="2.30.30.240">
    <property type="entry name" value="PRC-barrel domain"/>
    <property type="match status" value="1"/>
</dbReference>
<dbReference type="RefSeq" id="WP_022257110.1">
    <property type="nucleotide sequence ID" value="NZ_DAWEON010000006.1"/>
</dbReference>
<comment type="caution">
    <text evidence="2">The sequence shown here is derived from an EMBL/GenBank/DDBJ whole genome shotgun (WGS) entry which is preliminary data.</text>
</comment>
<dbReference type="Proteomes" id="UP000251634">
    <property type="component" value="Unassembled WGS sequence"/>
</dbReference>
<dbReference type="InterPro" id="IPR014238">
    <property type="entry name" value="Spore_YlmC/YmxH"/>
</dbReference>
<dbReference type="NCBIfam" id="TIGR02888">
    <property type="entry name" value="spore_YlmC_YmxH"/>
    <property type="match status" value="1"/>
</dbReference>
<sequence>MTFRDLCTKEIVQLQNGVCLGKADDLEFDPQTAEITSLQLLGQPRLFGLMGREETLTIPWHEIERIGLDAILVRTELPVPEETAAKPAGFFAKLRRWLKG</sequence>
<proteinExistence type="predicted"/>
<dbReference type="Proteomes" id="UP000250583">
    <property type="component" value="Unassembled WGS sequence"/>
</dbReference>
<dbReference type="PANTHER" id="PTHR40061">
    <property type="entry name" value="SPORULATION PROTEIN YLMC-RELATED"/>
    <property type="match status" value="1"/>
</dbReference>